<gene>
    <name evidence="1" type="ORF">DW812_01190</name>
</gene>
<evidence type="ECO:0000313" key="2">
    <source>
        <dbReference type="Proteomes" id="UP000284472"/>
    </source>
</evidence>
<sequence>MKTKELIEYLQEFDAESEVVVIAANPKERKKYDGEMFGITDGGQPIFCIKISNESDLDEKEIAAAVQDEREAEQE</sequence>
<proteinExistence type="predicted"/>
<evidence type="ECO:0000313" key="1">
    <source>
        <dbReference type="EMBL" id="RHD09395.1"/>
    </source>
</evidence>
<dbReference type="AlphaFoldDB" id="A0A414DFD0"/>
<comment type="caution">
    <text evidence="1">The sequence shown here is derived from an EMBL/GenBank/DDBJ whole genome shotgun (WGS) entry which is preliminary data.</text>
</comment>
<name>A0A414DFD0_MEDGN</name>
<dbReference type="Proteomes" id="UP000284472">
    <property type="component" value="Unassembled WGS sequence"/>
</dbReference>
<accession>A0A414DFD0</accession>
<dbReference type="EMBL" id="QSIR01000001">
    <property type="protein sequence ID" value="RHD09395.1"/>
    <property type="molecule type" value="Genomic_DNA"/>
</dbReference>
<reference evidence="1 2" key="1">
    <citation type="submission" date="2018-08" db="EMBL/GenBank/DDBJ databases">
        <title>A genome reference for cultivated species of the human gut microbiota.</title>
        <authorList>
            <person name="Zou Y."/>
            <person name="Xue W."/>
            <person name="Luo G."/>
        </authorList>
    </citation>
    <scope>NUCLEOTIDE SEQUENCE [LARGE SCALE GENOMIC DNA]</scope>
    <source>
        <strain evidence="1 2">AM32-6</strain>
    </source>
</reference>
<dbReference type="RefSeq" id="WP_118043597.1">
    <property type="nucleotide sequence ID" value="NZ_QSIR01000001.1"/>
</dbReference>
<organism evidence="1 2">
    <name type="scientific">Mediterraneibacter gnavus</name>
    <name type="common">Ruminococcus gnavus</name>
    <dbReference type="NCBI Taxonomy" id="33038"/>
    <lineage>
        <taxon>Bacteria</taxon>
        <taxon>Bacillati</taxon>
        <taxon>Bacillota</taxon>
        <taxon>Clostridia</taxon>
        <taxon>Lachnospirales</taxon>
        <taxon>Lachnospiraceae</taxon>
        <taxon>Mediterraneibacter</taxon>
    </lineage>
</organism>
<protein>
    <submittedName>
        <fullName evidence="1">Uncharacterized protein</fullName>
    </submittedName>
</protein>